<dbReference type="InterPro" id="IPR023346">
    <property type="entry name" value="Lysozyme-like_dom_sf"/>
</dbReference>
<dbReference type="PANTHER" id="PTHR47359:SF3">
    <property type="entry name" value="NLP_P60 DOMAIN-CONTAINING PROTEIN-RELATED"/>
    <property type="match status" value="1"/>
</dbReference>
<proteinExistence type="inferred from homology"/>
<dbReference type="SUPFAM" id="SSF54001">
    <property type="entry name" value="Cysteine proteinases"/>
    <property type="match status" value="1"/>
</dbReference>
<keyword evidence="3" id="KW-0378">Hydrolase</keyword>
<evidence type="ECO:0000256" key="4">
    <source>
        <dbReference type="ARBA" id="ARBA00022807"/>
    </source>
</evidence>
<organism evidence="6 7">
    <name type="scientific">Nocardia terpenica</name>
    <dbReference type="NCBI Taxonomy" id="455432"/>
    <lineage>
        <taxon>Bacteria</taxon>
        <taxon>Bacillati</taxon>
        <taxon>Actinomycetota</taxon>
        <taxon>Actinomycetes</taxon>
        <taxon>Mycobacteriales</taxon>
        <taxon>Nocardiaceae</taxon>
        <taxon>Nocardia</taxon>
    </lineage>
</organism>
<dbReference type="InterPro" id="IPR038765">
    <property type="entry name" value="Papain-like_cys_pep_sf"/>
</dbReference>
<protein>
    <recommendedName>
        <fullName evidence="5">NlpC/P60 domain-containing protein</fullName>
    </recommendedName>
</protein>
<dbReference type="CDD" id="cd13399">
    <property type="entry name" value="Slt35-like"/>
    <property type="match status" value="1"/>
</dbReference>
<dbReference type="SUPFAM" id="SSF53955">
    <property type="entry name" value="Lysozyme-like"/>
    <property type="match status" value="1"/>
</dbReference>
<evidence type="ECO:0000256" key="1">
    <source>
        <dbReference type="ARBA" id="ARBA00007074"/>
    </source>
</evidence>
<dbReference type="EMBL" id="LWGR01000003">
    <property type="protein sequence ID" value="KZM75537.1"/>
    <property type="molecule type" value="Genomic_DNA"/>
</dbReference>
<dbReference type="Gene3D" id="3.90.1720.10">
    <property type="entry name" value="endopeptidase domain like (from Nostoc punctiforme)"/>
    <property type="match status" value="1"/>
</dbReference>
<dbReference type="Pfam" id="PF13406">
    <property type="entry name" value="SLT_2"/>
    <property type="match status" value="1"/>
</dbReference>
<feature type="domain" description="NlpC/P60" evidence="5">
    <location>
        <begin position="212"/>
        <end position="344"/>
    </location>
</feature>
<dbReference type="Gene3D" id="1.10.530.10">
    <property type="match status" value="1"/>
</dbReference>
<comment type="similarity">
    <text evidence="1">Belongs to the peptidase C40 family.</text>
</comment>
<dbReference type="AlphaFoldDB" id="A0A164PGI2"/>
<comment type="caution">
    <text evidence="6">The sequence shown here is derived from an EMBL/GenBank/DDBJ whole genome shotgun (WGS) entry which is preliminary data.</text>
</comment>
<accession>A0A164PGI2</accession>
<dbReference type="PANTHER" id="PTHR47359">
    <property type="entry name" value="PEPTIDOGLYCAN DL-ENDOPEPTIDASE CWLO"/>
    <property type="match status" value="1"/>
</dbReference>
<dbReference type="InterPro" id="IPR051794">
    <property type="entry name" value="PG_Endopeptidase_C40"/>
</dbReference>
<dbReference type="Proteomes" id="UP000076512">
    <property type="component" value="Unassembled WGS sequence"/>
</dbReference>
<evidence type="ECO:0000313" key="7">
    <source>
        <dbReference type="Proteomes" id="UP000076512"/>
    </source>
</evidence>
<sequence length="344" mass="35210">MAVVGLIGLAVLMLIIGIGGRRHNDPNCLPGMPRGDAREAAMGLLGPTGYGSGCGPSPAAAALAPGSVPPAFEPWIERAATLCPEVTAPLLAAQLKQESGFNPDAQSPAGAVGPAQFMPATWAAHAVDADGTGRKDPHSIPDAVMTQGTYDCELAKIAKAGVAQGKLHGDLTKLWLSMYNCGPEETLREGQVCQNSQTLNYVRAIPAAAHAYAFGAAVVAEALRWRGTPYVWGGGGADGPTAPHGGTAGFDCSSLAMRAIAVASGGQIILPRTSQQQVHDSRGTPEPLSAVQPGDLVFLPGDAPEHVTVYIGDGNVVHAPQPGDVVKISPVAFLGPNASVRRFG</sequence>
<keyword evidence="2" id="KW-0645">Protease</keyword>
<dbReference type="InterPro" id="IPR000064">
    <property type="entry name" value="NLP_P60_dom"/>
</dbReference>
<dbReference type="Pfam" id="PF00877">
    <property type="entry name" value="NLPC_P60"/>
    <property type="match status" value="1"/>
</dbReference>
<dbReference type="GO" id="GO:0008234">
    <property type="term" value="F:cysteine-type peptidase activity"/>
    <property type="evidence" value="ECO:0007669"/>
    <property type="project" value="UniProtKB-KW"/>
</dbReference>
<dbReference type="STRING" id="455432.AWN90_19365"/>
<dbReference type="GO" id="GO:0006508">
    <property type="term" value="P:proteolysis"/>
    <property type="evidence" value="ECO:0007669"/>
    <property type="project" value="UniProtKB-KW"/>
</dbReference>
<dbReference type="InterPro" id="IPR031304">
    <property type="entry name" value="SLT_2"/>
</dbReference>
<evidence type="ECO:0000256" key="2">
    <source>
        <dbReference type="ARBA" id="ARBA00022670"/>
    </source>
</evidence>
<reference evidence="6 7" key="1">
    <citation type="submission" date="2016-04" db="EMBL/GenBank/DDBJ databases">
        <authorList>
            <person name="Evans L.H."/>
            <person name="Alamgir A."/>
            <person name="Owens N."/>
            <person name="Weber N.D."/>
            <person name="Virtaneva K."/>
            <person name="Barbian K."/>
            <person name="Babar A."/>
            <person name="Rosenke K."/>
        </authorList>
    </citation>
    <scope>NUCLEOTIDE SEQUENCE [LARGE SCALE GENOMIC DNA]</scope>
    <source>
        <strain evidence="6 7">IFM 0406</strain>
    </source>
</reference>
<dbReference type="RefSeq" id="WP_067583095.1">
    <property type="nucleotide sequence ID" value="NZ_JABMCZ010000001.1"/>
</dbReference>
<keyword evidence="4" id="KW-0788">Thiol protease</keyword>
<name>A0A164PGI2_9NOCA</name>
<dbReference type="PROSITE" id="PS51935">
    <property type="entry name" value="NLPC_P60"/>
    <property type="match status" value="1"/>
</dbReference>
<evidence type="ECO:0000256" key="3">
    <source>
        <dbReference type="ARBA" id="ARBA00022801"/>
    </source>
</evidence>
<keyword evidence="7" id="KW-1185">Reference proteome</keyword>
<evidence type="ECO:0000259" key="5">
    <source>
        <dbReference type="PROSITE" id="PS51935"/>
    </source>
</evidence>
<gene>
    <name evidence="6" type="ORF">AWN90_19365</name>
</gene>
<evidence type="ECO:0000313" key="6">
    <source>
        <dbReference type="EMBL" id="KZM75537.1"/>
    </source>
</evidence>